<accession>A0A944DEB5</accession>
<reference evidence="3" key="1">
    <citation type="journal article" date="2022" name="ISME J.">
        <title>Genetic and phylogenetic analysis of dissimilatory iodate-reducing bacteria identifies potential niches across the world's oceans.</title>
        <authorList>
            <person name="Reyes-Umana V."/>
            <person name="Henning Z."/>
            <person name="Lee K."/>
            <person name="Barnum T.P."/>
            <person name="Coates J.D."/>
        </authorList>
    </citation>
    <scope>NUCLEOTIDE SEQUENCE [LARGE SCALE GENOMIC DNA]</scope>
    <source>
        <strain evidence="3">IR12</strain>
    </source>
</reference>
<proteinExistence type="predicted"/>
<keyword evidence="1" id="KW-0732">Signal</keyword>
<dbReference type="EMBL" id="JAEKFT010000031">
    <property type="protein sequence ID" value="MBT0963486.1"/>
    <property type="molecule type" value="Genomic_DNA"/>
</dbReference>
<feature type="chain" id="PRO_5037405204" evidence="1">
    <location>
        <begin position="28"/>
        <end position="129"/>
    </location>
</feature>
<evidence type="ECO:0000313" key="3">
    <source>
        <dbReference type="Proteomes" id="UP000694660"/>
    </source>
</evidence>
<evidence type="ECO:0000256" key="1">
    <source>
        <dbReference type="SAM" id="SignalP"/>
    </source>
</evidence>
<sequence length="129" mass="13183">MTRSIHAMPRLLAVVLPALLAMSPVQAEPDEPDGFLSPAPVMALPPMMTLGAGPVSDAALDGRRGGAETLNDMDLEGVVAGNHASNLVTGQNIVTDGSLTGNAGFATVVQNSGNNVLIQNATIVNIQLE</sequence>
<keyword evidence="3" id="KW-1185">Reference proteome</keyword>
<evidence type="ECO:0000313" key="2">
    <source>
        <dbReference type="EMBL" id="MBT0963486.1"/>
    </source>
</evidence>
<dbReference type="AlphaFoldDB" id="A0A944DEB5"/>
<feature type="signal peptide" evidence="1">
    <location>
        <begin position="1"/>
        <end position="27"/>
    </location>
</feature>
<dbReference type="RefSeq" id="WP_214363417.1">
    <property type="nucleotide sequence ID" value="NZ_JAEKFT010000031.1"/>
</dbReference>
<dbReference type="Proteomes" id="UP000694660">
    <property type="component" value="Unassembled WGS sequence"/>
</dbReference>
<name>A0A944DEB5_DENI1</name>
<gene>
    <name evidence="2" type="ORF">I8J34_20055</name>
</gene>
<comment type="caution">
    <text evidence="2">The sequence shown here is derived from an EMBL/GenBank/DDBJ whole genome shotgun (WGS) entry which is preliminary data.</text>
</comment>
<protein>
    <submittedName>
        <fullName evidence="2">Uncharacterized protein</fullName>
    </submittedName>
</protein>
<organism evidence="2 3">
    <name type="scientific">Denitromonas iodatirespirans</name>
    <dbReference type="NCBI Taxonomy" id="2795389"/>
    <lineage>
        <taxon>Bacteria</taxon>
        <taxon>Pseudomonadati</taxon>
        <taxon>Pseudomonadota</taxon>
        <taxon>Betaproteobacteria</taxon>
        <taxon>Rhodocyclales</taxon>
        <taxon>Zoogloeaceae</taxon>
        <taxon>Denitromonas</taxon>
    </lineage>
</organism>